<protein>
    <submittedName>
        <fullName evidence="2">Adhesin/hemagglutinin, HecA family protein</fullName>
    </submittedName>
    <submittedName>
        <fullName evidence="3">Filamentous hemagglutinin</fullName>
    </submittedName>
</protein>
<dbReference type="EMBL" id="LJQB01000063">
    <property type="protein sequence ID" value="KPW83940.1"/>
    <property type="molecule type" value="Genomic_DNA"/>
</dbReference>
<dbReference type="SUPFAM" id="SSF63840">
    <property type="entry name" value="Ribonuclease domain of colicin E3"/>
    <property type="match status" value="1"/>
</dbReference>
<evidence type="ECO:0000313" key="3">
    <source>
        <dbReference type="EMBL" id="SDO68982.1"/>
    </source>
</evidence>
<sequence length="511" mass="53830">MIASDSGNLKLDTNTLGYSDIAGKDKEHGYYLNVGGSYGTGSSTTQDSSQVGKGDNQKNGWSVEGWNYNKDREQIVRGTVGAGDVVVRSDTGGKDSAAGLNRDVDKAYEITRDDEHRTDLYVTKSSLEAVASPKETLDQWQKSAALYGENSRNTLDKLADMLVVTALLPLGAAIGAGTELARFQVARTELLQQLNSQDESKRSARVRAVLSGVAKKDLGSDAEALVTRITELGADHPDQALQAMVLLTTLNKPTDASSFVPVVAMGAGAVIALSAALSTTAATPEGQDRLREAANAVARSVAQSGQSAEQQVSTSIEIWKFLFSTTFPVHLLDGENSRLVNPIVQAQGANPSSDGYAAGATPAGIGSTGGSQIADQTPVDYSRPVVELPAPGVMNQGVEDGPKGALPGGQTVAQFEKSLSSLPPGERVAEIKSAAASVMVANGLVKNNKLSKLNGRDVYDSNDGNLYAMDTQHGRFEIINPKNGKHLGEVNFEFKQTKPADKTGGHDLKIK</sequence>
<reference evidence="2 4" key="1">
    <citation type="submission" date="2015-09" db="EMBL/GenBank/DDBJ databases">
        <title>Genome announcement of multiple Pseudomonas syringae strains.</title>
        <authorList>
            <person name="Thakur S."/>
            <person name="Wang P.W."/>
            <person name="Gong Y."/>
            <person name="Weir B.S."/>
            <person name="Guttman D.S."/>
        </authorList>
    </citation>
    <scope>NUCLEOTIDE SEQUENCE [LARGE SCALE GENOMIC DNA]</scope>
    <source>
        <strain evidence="2 4">ICMP19117</strain>
    </source>
</reference>
<evidence type="ECO:0000313" key="5">
    <source>
        <dbReference type="Proteomes" id="UP000183042"/>
    </source>
</evidence>
<feature type="compositionally biased region" description="Low complexity" evidence="1">
    <location>
        <begin position="41"/>
        <end position="52"/>
    </location>
</feature>
<proteinExistence type="predicted"/>
<dbReference type="GO" id="GO:0016788">
    <property type="term" value="F:hydrolase activity, acting on ester bonds"/>
    <property type="evidence" value="ECO:0007669"/>
    <property type="project" value="InterPro"/>
</dbReference>
<name>A0A0P9RIG9_9PSED</name>
<dbReference type="AlphaFoldDB" id="A0A0P9RIG9"/>
<dbReference type="GO" id="GO:0043022">
    <property type="term" value="F:ribosome binding"/>
    <property type="evidence" value="ECO:0007669"/>
    <property type="project" value="InterPro"/>
</dbReference>
<evidence type="ECO:0000313" key="4">
    <source>
        <dbReference type="Proteomes" id="UP000050411"/>
    </source>
</evidence>
<evidence type="ECO:0000313" key="2">
    <source>
        <dbReference type="EMBL" id="KPW83940.1"/>
    </source>
</evidence>
<reference evidence="3 5" key="2">
    <citation type="submission" date="2016-10" db="EMBL/GenBank/DDBJ databases">
        <authorList>
            <person name="Varghese N."/>
            <person name="Submissions S."/>
        </authorList>
    </citation>
    <scope>NUCLEOTIDE SEQUENCE [LARGE SCALE GENOMIC DNA]</scope>
    <source>
        <strain evidence="3 5">DSM 14939</strain>
    </source>
</reference>
<evidence type="ECO:0000256" key="1">
    <source>
        <dbReference type="SAM" id="MobiDB-lite"/>
    </source>
</evidence>
<accession>A0A0P9RIG9</accession>
<keyword evidence="5" id="KW-1185">Reference proteome</keyword>
<dbReference type="PATRIC" id="fig|200452.3.peg.4930"/>
<dbReference type="InterPro" id="IPR036725">
    <property type="entry name" value="ColE3_ribonuclease_sf"/>
</dbReference>
<dbReference type="Proteomes" id="UP000050411">
    <property type="component" value="Unassembled WGS sequence"/>
</dbReference>
<dbReference type="EMBL" id="FNJH01000001">
    <property type="protein sequence ID" value="SDO68982.1"/>
    <property type="molecule type" value="Genomic_DNA"/>
</dbReference>
<gene>
    <name evidence="2" type="ORF">ALO92_04115</name>
    <name evidence="3" type="ORF">SAMN05216596_1011169</name>
</gene>
<comment type="caution">
    <text evidence="2">The sequence shown here is derived from an EMBL/GenBank/DDBJ whole genome shotgun (WGS) entry which is preliminary data.</text>
</comment>
<dbReference type="GO" id="GO:0003723">
    <property type="term" value="F:RNA binding"/>
    <property type="evidence" value="ECO:0007669"/>
    <property type="project" value="InterPro"/>
</dbReference>
<organism evidence="2 4">
    <name type="scientific">Pseudomonas congelans</name>
    <dbReference type="NCBI Taxonomy" id="200452"/>
    <lineage>
        <taxon>Bacteria</taxon>
        <taxon>Pseudomonadati</taxon>
        <taxon>Pseudomonadota</taxon>
        <taxon>Gammaproteobacteria</taxon>
        <taxon>Pseudomonadales</taxon>
        <taxon>Pseudomonadaceae</taxon>
        <taxon>Pseudomonas</taxon>
    </lineage>
</organism>
<dbReference type="Proteomes" id="UP000183042">
    <property type="component" value="Unassembled WGS sequence"/>
</dbReference>
<feature type="region of interest" description="Disordered" evidence="1">
    <location>
        <begin position="41"/>
        <end position="62"/>
    </location>
</feature>
<dbReference type="Gene3D" id="3.10.380.10">
    <property type="entry name" value="Colicin E3-like ribonuclease domain"/>
    <property type="match status" value="1"/>
</dbReference>